<evidence type="ECO:0000313" key="4">
    <source>
        <dbReference type="Proteomes" id="UP000176846"/>
    </source>
</evidence>
<dbReference type="InterPro" id="IPR027304">
    <property type="entry name" value="Trigger_fact/SurA_dom_sf"/>
</dbReference>
<reference evidence="3 4" key="1">
    <citation type="journal article" date="2016" name="Nat. Commun.">
        <title>Thousands of microbial genomes shed light on interconnected biogeochemical processes in an aquifer system.</title>
        <authorList>
            <person name="Anantharaman K."/>
            <person name="Brown C.T."/>
            <person name="Hug L.A."/>
            <person name="Sharon I."/>
            <person name="Castelle C.J."/>
            <person name="Probst A.J."/>
            <person name="Thomas B.C."/>
            <person name="Singh A."/>
            <person name="Wilkins M.J."/>
            <person name="Karaoz U."/>
            <person name="Brodie E.L."/>
            <person name="Williams K.H."/>
            <person name="Hubbard S.S."/>
            <person name="Banfield J.F."/>
        </authorList>
    </citation>
    <scope>NUCLEOTIDE SEQUENCE [LARGE SCALE GENOMIC DNA]</scope>
</reference>
<sequence length="330" mass="38144">MNGNKVTEDINKASESFDSNKTADKEKSREAMRSIVLRWIESEDEKIKKHNIEEESVVKDDRGKRIIEARSFDIATVEKTEREKETIHKARQPKALSVKKREQPSGEMVDRRERDIPEFHVTPSLLPRRKVTNGLAVLYSFIWVTFIAGIMILSFGVYKLGWNDPLTNQLLNYVPLPYGFVRYHPIWYSIYRQEYQAISRFRGQQAVSTRLTVSPEEIEGILLRRTIANDLAWSNGLWVTSEEVEGEFDSIASRAGSTEEVERAIQSLWGYSLDEYKQRVIRPYLLKKKLFAVLAANNLLRRKTSEANDLQVLDAYLDGLRASTPVVLFR</sequence>
<dbReference type="SUPFAM" id="SSF109998">
    <property type="entry name" value="Triger factor/SurA peptide-binding domain-like"/>
    <property type="match status" value="1"/>
</dbReference>
<name>A0A1F7UZ27_9BACT</name>
<keyword evidence="2" id="KW-1133">Transmembrane helix</keyword>
<evidence type="ECO:0000313" key="3">
    <source>
        <dbReference type="EMBL" id="OGL83004.1"/>
    </source>
</evidence>
<proteinExistence type="predicted"/>
<dbReference type="Proteomes" id="UP000176846">
    <property type="component" value="Unassembled WGS sequence"/>
</dbReference>
<dbReference type="EMBL" id="MGEK01000004">
    <property type="protein sequence ID" value="OGL83004.1"/>
    <property type="molecule type" value="Genomic_DNA"/>
</dbReference>
<evidence type="ECO:0000256" key="2">
    <source>
        <dbReference type="SAM" id="Phobius"/>
    </source>
</evidence>
<dbReference type="AlphaFoldDB" id="A0A1F7UZ27"/>
<evidence type="ECO:0000256" key="1">
    <source>
        <dbReference type="SAM" id="MobiDB-lite"/>
    </source>
</evidence>
<gene>
    <name evidence="3" type="ORF">A2936_03565</name>
</gene>
<protein>
    <submittedName>
        <fullName evidence="3">Uncharacterized protein</fullName>
    </submittedName>
</protein>
<feature type="region of interest" description="Disordered" evidence="1">
    <location>
        <begin position="1"/>
        <end position="30"/>
    </location>
</feature>
<organism evidence="3 4">
    <name type="scientific">Candidatus Uhrbacteria bacterium RIFCSPLOWO2_01_FULL_47_25</name>
    <dbReference type="NCBI Taxonomy" id="1802402"/>
    <lineage>
        <taxon>Bacteria</taxon>
        <taxon>Candidatus Uhriibacteriota</taxon>
    </lineage>
</organism>
<feature type="compositionally biased region" description="Basic and acidic residues" evidence="1">
    <location>
        <begin position="1"/>
        <end position="12"/>
    </location>
</feature>
<comment type="caution">
    <text evidence="3">The sequence shown here is derived from an EMBL/GenBank/DDBJ whole genome shotgun (WGS) entry which is preliminary data.</text>
</comment>
<feature type="transmembrane region" description="Helical" evidence="2">
    <location>
        <begin position="136"/>
        <end position="158"/>
    </location>
</feature>
<feature type="compositionally biased region" description="Basic and acidic residues" evidence="1">
    <location>
        <begin position="21"/>
        <end position="30"/>
    </location>
</feature>
<keyword evidence="2" id="KW-0472">Membrane</keyword>
<accession>A0A1F7UZ27</accession>
<keyword evidence="2" id="KW-0812">Transmembrane</keyword>